<dbReference type="EMBL" id="JACNIG010000141">
    <property type="protein sequence ID" value="MBC8431397.1"/>
    <property type="molecule type" value="Genomic_DNA"/>
</dbReference>
<sequence>MKHKVEDIFIPGVELIYQYDFGSTTELSIKAVDNYHGATDGNKKVQIITRNAQPIISCDECGVKPAAQICCECQWDEKGWLCEECSQTHGCDDEMFLPVVNSPRTGVCGYTGD</sequence>
<name>A0A8J6P2V3_9BACT</name>
<proteinExistence type="predicted"/>
<protein>
    <submittedName>
        <fullName evidence="2">Uncharacterized protein</fullName>
    </submittedName>
</protein>
<dbReference type="Proteomes" id="UP000605201">
    <property type="component" value="Unassembled WGS sequence"/>
</dbReference>
<reference evidence="2 3" key="1">
    <citation type="submission" date="2020-08" db="EMBL/GenBank/DDBJ databases">
        <title>Bridging the membrane lipid divide: bacteria of the FCB group superphylum have the potential to synthesize archaeal ether lipids.</title>
        <authorList>
            <person name="Villanueva L."/>
            <person name="Von Meijenfeldt F.A.B."/>
            <person name="Westbye A.B."/>
            <person name="Yadav S."/>
            <person name="Hopmans E.C."/>
            <person name="Dutilh B.E."/>
            <person name="Sinninghe Damste J.S."/>
        </authorList>
    </citation>
    <scope>NUCLEOTIDE SEQUENCE [LARGE SCALE GENOMIC DNA]</scope>
    <source>
        <strain evidence="2">NIOZ-UU17</strain>
    </source>
</reference>
<evidence type="ECO:0000313" key="3">
    <source>
        <dbReference type="Proteomes" id="UP000605201"/>
    </source>
</evidence>
<evidence type="ECO:0000313" key="1">
    <source>
        <dbReference type="EMBL" id="MBC8431397.1"/>
    </source>
</evidence>
<comment type="caution">
    <text evidence="2">The sequence shown here is derived from an EMBL/GenBank/DDBJ whole genome shotgun (WGS) entry which is preliminary data.</text>
</comment>
<accession>A0A8J6P2V3</accession>
<evidence type="ECO:0000313" key="2">
    <source>
        <dbReference type="EMBL" id="MBC8432431.1"/>
    </source>
</evidence>
<gene>
    <name evidence="1" type="ORF">H8D96_05710</name>
    <name evidence="2" type="ORF">H8D96_10980</name>
</gene>
<dbReference type="EMBL" id="JACNIG010000223">
    <property type="protein sequence ID" value="MBC8432431.1"/>
    <property type="molecule type" value="Genomic_DNA"/>
</dbReference>
<dbReference type="AlphaFoldDB" id="A0A8J6P2V3"/>
<organism evidence="2 3">
    <name type="scientific">Candidatus Desulfatibia vada</name>
    <dbReference type="NCBI Taxonomy" id="2841696"/>
    <lineage>
        <taxon>Bacteria</taxon>
        <taxon>Pseudomonadati</taxon>
        <taxon>Thermodesulfobacteriota</taxon>
        <taxon>Desulfobacteria</taxon>
        <taxon>Desulfobacterales</taxon>
        <taxon>Desulfobacterales incertae sedis</taxon>
        <taxon>Candidatus Desulfatibia</taxon>
    </lineage>
</organism>